<dbReference type="InterPro" id="IPR001680">
    <property type="entry name" value="WD40_rpt"/>
</dbReference>
<gene>
    <name evidence="4" type="ORF">RJ639_000895</name>
</gene>
<dbReference type="GO" id="GO:0003723">
    <property type="term" value="F:RNA binding"/>
    <property type="evidence" value="ECO:0007669"/>
    <property type="project" value="InterPro"/>
</dbReference>
<dbReference type="PROSITE" id="PS50082">
    <property type="entry name" value="WD_REPEATS_2"/>
    <property type="match status" value="2"/>
</dbReference>
<dbReference type="Pfam" id="PF13041">
    <property type="entry name" value="PPR_2"/>
    <property type="match status" value="4"/>
</dbReference>
<dbReference type="SMART" id="SM00320">
    <property type="entry name" value="WD40"/>
    <property type="match status" value="4"/>
</dbReference>
<dbReference type="NCBIfam" id="TIGR00756">
    <property type="entry name" value="PPR"/>
    <property type="match status" value="4"/>
</dbReference>
<keyword evidence="1" id="KW-0677">Repeat</keyword>
<dbReference type="AlphaFoldDB" id="A0AA89BIS4"/>
<dbReference type="InterPro" id="IPR011990">
    <property type="entry name" value="TPR-like_helical_dom_sf"/>
</dbReference>
<feature type="repeat" description="WD" evidence="2">
    <location>
        <begin position="13"/>
        <end position="51"/>
    </location>
</feature>
<accession>A0AA89BIS4</accession>
<evidence type="ECO:0000256" key="1">
    <source>
        <dbReference type="ARBA" id="ARBA00022737"/>
    </source>
</evidence>
<name>A0AA89BIS4_9ASTE</name>
<evidence type="ECO:0000313" key="5">
    <source>
        <dbReference type="Proteomes" id="UP001188597"/>
    </source>
</evidence>
<dbReference type="PROSITE" id="PS51375">
    <property type="entry name" value="PPR"/>
    <property type="match status" value="7"/>
</dbReference>
<evidence type="ECO:0000256" key="2">
    <source>
        <dbReference type="PROSITE-ProRule" id="PRU00221"/>
    </source>
</evidence>
<dbReference type="FunFam" id="1.25.40.10:FF:001093">
    <property type="entry name" value="Pentatricopeptide repeat-containing protein At2g34400"/>
    <property type="match status" value="1"/>
</dbReference>
<feature type="repeat" description="PPR" evidence="3">
    <location>
        <begin position="352"/>
        <end position="386"/>
    </location>
</feature>
<protein>
    <submittedName>
        <fullName evidence="4">Uncharacterized protein</fullName>
    </submittedName>
</protein>
<dbReference type="FunFam" id="1.25.40.10:FF:000073">
    <property type="entry name" value="Pentatricopeptide repeat-containing protein chloroplastic"/>
    <property type="match status" value="1"/>
</dbReference>
<dbReference type="FunFam" id="1.25.40.10:FF:000285">
    <property type="entry name" value="Pentatricopeptide repeat-containing protein, chloroplastic"/>
    <property type="match status" value="1"/>
</dbReference>
<dbReference type="SUPFAM" id="SSF48452">
    <property type="entry name" value="TPR-like"/>
    <property type="match status" value="1"/>
</dbReference>
<dbReference type="Pfam" id="PF20431">
    <property type="entry name" value="E_motif"/>
    <property type="match status" value="2"/>
</dbReference>
<dbReference type="Proteomes" id="UP001188597">
    <property type="component" value="Unassembled WGS sequence"/>
</dbReference>
<feature type="repeat" description="PPR" evidence="3">
    <location>
        <begin position="1054"/>
        <end position="1084"/>
    </location>
</feature>
<dbReference type="InterPro" id="IPR036322">
    <property type="entry name" value="WD40_repeat_dom_sf"/>
</dbReference>
<dbReference type="Gene3D" id="1.25.40.10">
    <property type="entry name" value="Tetratricopeptide repeat domain"/>
    <property type="match status" value="7"/>
</dbReference>
<dbReference type="GO" id="GO:0009451">
    <property type="term" value="P:RNA modification"/>
    <property type="evidence" value="ECO:0007669"/>
    <property type="project" value="InterPro"/>
</dbReference>
<dbReference type="EMBL" id="JAVXUP010000017">
    <property type="protein sequence ID" value="KAK3042643.1"/>
    <property type="molecule type" value="Genomic_DNA"/>
</dbReference>
<dbReference type="Pfam" id="PF00400">
    <property type="entry name" value="WD40"/>
    <property type="match status" value="1"/>
</dbReference>
<sequence length="1276" mass="141311">MLALSIKEQDLWHDQIVSGIDWSITSNRIVTVSHDRNSYVWNQEAAEWVPTLVILRLNRAALCVQWSPGGNKFAVGSGAKTVCVCYYEQENNWWVSKLIRKRHDSSVTSVAWHPNNILLATTSTDGKCRVFSTFIKGVDIRNSGTGPSSDAKFGEQIIQLDLSFSWAFGVKWSPSGNTLAYVGHNSMIYFVDEVGPSPSAQSVAFRDLPLRDVLFVSERLVIGVGFDCTPMVFAADDGLWSFVRFLGERKTASSSARYGSQFSEAFGKLYGQSKHGISNDTVEPSRPRGDRARVIKWCSEALLLRFAFLIDEPSEIGLLDDVFVGTALLHFYGVYGIVSMSRRLFEEMPHRNVVSWTSLIVNYSDSGNPGEVMNIYKQMRCEGVSCNPNTFTVLISLHSSLGDELIGRQVLGHVIKSGLETEVSVGNSLVTMFGNFGHVQEACYVFDHMNERDTISWNSMISAYAHNCKIVHALVFTAGLQDNRIVGNALVTMYGKCRMICYAKQVFQRMPEKESVTWNSLIGGYAENEEPDQAIKLFILMRKGGEPTNYITVVNVLGACSAPKELLKHGMPLHALIVLTGFESENYVKNSLITMYAKCGDLKSSNYLFNGLVNKNSVAWNAMVAANGHHGHWEETLRLFAEMQRVGVGFDQFSLSVALAASANLANLEEGQLLHSSAMKLGFASYLYVANAITDMYGKCGEIDDVLKMLPEPEVRQQLSWNILISAFARHGSFRKARETFHEMVELGLKPNHVTFVSLLSACSHGGLVDEGLAYFASMTKDFGVLAGIEHCVCMVDLLGRSGRLSEAEAFIKEMPTPPNDFVWRSLLAACRIHGNLELGRKAAEHLLKSDPSDDSAYVLYSNVYATRGRWEEAQNVWREMKSNNIKKQPAWSWVLYYEKKLIGSHLLVALSGMVPDSFTLGSAIKASLGDNCFNKAIQIHGLIIQLGFDSNDILTGSLIDAYVKCGSVRNGCDIYKSMQKKDTVSCTALIAGYAHEGSNCCNALNLFNELRRAQMKIDDVLLCSMLNICANTAALGLGRQIHAIAVKCEPNKDMAMGNVLIDMYSKAGGIEDANRIFDEMEEKNVISWTSLIAGYGKHGDGNKAIGLYKKMEYEGLVPNDVTFLSLLFACSHNGLISEGWEYFNTMVRRYNISPRSEHYTCMVDLFARGGRLEEAYNLICKTTVKPNASLWGAILGACSIYGNTSLGEVAARHLFDIEPENSVNYVVLASIYAAAGLWDNARKIRKLIENQNVGKNPGCSFFQLTDKSEALLLTT</sequence>
<feature type="repeat" description="PPR" evidence="3">
    <location>
        <begin position="717"/>
        <end position="751"/>
    </location>
</feature>
<proteinExistence type="predicted"/>
<feature type="repeat" description="PPR" evidence="3">
    <location>
        <begin position="616"/>
        <end position="650"/>
    </location>
</feature>
<keyword evidence="2" id="KW-0853">WD repeat</keyword>
<dbReference type="InterPro" id="IPR002885">
    <property type="entry name" value="PPR_rpt"/>
</dbReference>
<feature type="repeat" description="PPR" evidence="3">
    <location>
        <begin position="854"/>
        <end position="888"/>
    </location>
</feature>
<dbReference type="InterPro" id="IPR046960">
    <property type="entry name" value="PPR_At4g14850-like_plant"/>
</dbReference>
<dbReference type="PANTHER" id="PTHR47926:SF417">
    <property type="entry name" value="PENTACOTRIPEPTIDE-REPEAT REGION OF PRORP DOMAIN-CONTAINING PROTEIN"/>
    <property type="match status" value="1"/>
</dbReference>
<dbReference type="FunFam" id="1.25.40.10:FF:000288">
    <property type="entry name" value="Pentatricopeptide repeat-containing protein At4g02750"/>
    <property type="match status" value="1"/>
</dbReference>
<organism evidence="4 5">
    <name type="scientific">Escallonia herrerae</name>
    <dbReference type="NCBI Taxonomy" id="1293975"/>
    <lineage>
        <taxon>Eukaryota</taxon>
        <taxon>Viridiplantae</taxon>
        <taxon>Streptophyta</taxon>
        <taxon>Embryophyta</taxon>
        <taxon>Tracheophyta</taxon>
        <taxon>Spermatophyta</taxon>
        <taxon>Magnoliopsida</taxon>
        <taxon>eudicotyledons</taxon>
        <taxon>Gunneridae</taxon>
        <taxon>Pentapetalae</taxon>
        <taxon>asterids</taxon>
        <taxon>campanulids</taxon>
        <taxon>Escalloniales</taxon>
        <taxon>Escalloniaceae</taxon>
        <taxon>Escallonia</taxon>
    </lineage>
</organism>
<evidence type="ECO:0000313" key="4">
    <source>
        <dbReference type="EMBL" id="KAK3042643.1"/>
    </source>
</evidence>
<feature type="repeat" description="PPR" evidence="3">
    <location>
        <begin position="514"/>
        <end position="548"/>
    </location>
</feature>
<dbReference type="SUPFAM" id="SSF50978">
    <property type="entry name" value="WD40 repeat-like"/>
    <property type="match status" value="1"/>
</dbReference>
<dbReference type="InterPro" id="IPR015943">
    <property type="entry name" value="WD40/YVTN_repeat-like_dom_sf"/>
</dbReference>
<keyword evidence="5" id="KW-1185">Reference proteome</keyword>
<feature type="repeat" description="PPR" evidence="3">
    <location>
        <begin position="1085"/>
        <end position="1119"/>
    </location>
</feature>
<dbReference type="Pfam" id="PF01535">
    <property type="entry name" value="PPR"/>
    <property type="match status" value="5"/>
</dbReference>
<dbReference type="PANTHER" id="PTHR47926">
    <property type="entry name" value="PENTATRICOPEPTIDE REPEAT-CONTAINING PROTEIN"/>
    <property type="match status" value="1"/>
</dbReference>
<comment type="caution">
    <text evidence="4">The sequence shown here is derived from an EMBL/GenBank/DDBJ whole genome shotgun (WGS) entry which is preliminary data.</text>
</comment>
<dbReference type="InterPro" id="IPR046848">
    <property type="entry name" value="E_motif"/>
</dbReference>
<feature type="repeat" description="WD" evidence="2">
    <location>
        <begin position="100"/>
        <end position="132"/>
    </location>
</feature>
<dbReference type="Gene3D" id="2.130.10.10">
    <property type="entry name" value="YVTN repeat-like/Quinoprotein amine dehydrogenase"/>
    <property type="match status" value="1"/>
</dbReference>
<reference evidence="4" key="1">
    <citation type="submission" date="2022-12" db="EMBL/GenBank/DDBJ databases">
        <title>Draft genome assemblies for two species of Escallonia (Escalloniales).</title>
        <authorList>
            <person name="Chanderbali A."/>
            <person name="Dervinis C."/>
            <person name="Anghel I."/>
            <person name="Soltis D."/>
            <person name="Soltis P."/>
            <person name="Zapata F."/>
        </authorList>
    </citation>
    <scope>NUCLEOTIDE SEQUENCE</scope>
    <source>
        <strain evidence="4">UCBG64.0493</strain>
        <tissue evidence="4">Leaf</tissue>
    </source>
</reference>
<evidence type="ECO:0000256" key="3">
    <source>
        <dbReference type="PROSITE-ProRule" id="PRU00708"/>
    </source>
</evidence>